<comment type="caution">
    <text evidence="16">The sequence shown here is derived from an EMBL/GenBank/DDBJ whole genome shotgun (WGS) entry which is preliminary data.</text>
</comment>
<reference evidence="16 17" key="1">
    <citation type="journal article" date="2015" name="Stand. Genomic Sci.">
        <title>Genomic Encyclopedia of Bacterial and Archaeal Type Strains, Phase III: the genomes of soil and plant-associated and newly described type strains.</title>
        <authorList>
            <person name="Whitman W.B."/>
            <person name="Woyke T."/>
            <person name="Klenk H.P."/>
            <person name="Zhou Y."/>
            <person name="Lilburn T.G."/>
            <person name="Beck B.J."/>
            <person name="De Vos P."/>
            <person name="Vandamme P."/>
            <person name="Eisen J.A."/>
            <person name="Garrity G."/>
            <person name="Hugenholtz P."/>
            <person name="Kyrpides N.C."/>
        </authorList>
    </citation>
    <scope>NUCLEOTIDE SEQUENCE [LARGE SCALE GENOMIC DNA]</scope>
    <source>
        <strain evidence="16 17">VKM Ac-2541</strain>
    </source>
</reference>
<evidence type="ECO:0000256" key="5">
    <source>
        <dbReference type="ARBA" id="ARBA00018232"/>
    </source>
</evidence>
<keyword evidence="6 12" id="KW-0963">Cytoplasm</keyword>
<evidence type="ECO:0000313" key="16">
    <source>
        <dbReference type="EMBL" id="TCO50499.1"/>
    </source>
</evidence>
<keyword evidence="17" id="KW-1185">Reference proteome</keyword>
<keyword evidence="7 12" id="KW-0859">Xylose metabolism</keyword>
<evidence type="ECO:0000256" key="6">
    <source>
        <dbReference type="ARBA" id="ARBA00022490"/>
    </source>
</evidence>
<comment type="subunit">
    <text evidence="3 12 14">Homotetramer.</text>
</comment>
<evidence type="ECO:0000256" key="9">
    <source>
        <dbReference type="ARBA" id="ARBA00023235"/>
    </source>
</evidence>
<sequence length="386" mass="42803">MNAFTPTKDDKFSFGLWTIGWQGVDVFGTAVRPPMDPIHAVEKLAELGASAISFHDDDLVPDDNTRQQVLERFTKALADTGIVVEMATTNLFAHPVFKDGGLTANNRSVRRYALSKLLRNLDLAAELGASTYVLWGGREGAESGGSKDVRAALDRYKESMDLLTAYVREKGYNIRFALEPKPNEPRGDILLPSIGHAIAFINDLEDPELVGLNPEVGHEEMAGLNYAHGIAQALWHGKLYHIDLNGQHGPRFDQDLRFGAGNLRGAFWTVDVLQGSEGRPGYDGYVHFDYKPPRTEDEAGVWETARASMRNYLILRDKVKAFRADPEVQEAVAAARVAELSEPTLGEGETLEDLRNEKFDRDAVAERGLGFERLDQLAMEHLLGVR</sequence>
<comment type="caution">
    <text evidence="12">Lacks conserved residue(s) required for the propagation of feature annotation.</text>
</comment>
<feature type="binding site" evidence="12">
    <location>
        <position position="215"/>
    </location>
    <ligand>
        <name>Mg(2+)</name>
        <dbReference type="ChEBI" id="CHEBI:18420"/>
        <label>1</label>
    </ligand>
</feature>
<feature type="binding site" evidence="12">
    <location>
        <position position="215"/>
    </location>
    <ligand>
        <name>Mg(2+)</name>
        <dbReference type="ChEBI" id="CHEBI:18420"/>
        <label>2</label>
    </ligand>
</feature>
<evidence type="ECO:0000256" key="7">
    <source>
        <dbReference type="ARBA" id="ARBA00022629"/>
    </source>
</evidence>
<feature type="active site" evidence="12">
    <location>
        <position position="55"/>
    </location>
</feature>
<evidence type="ECO:0000256" key="13">
    <source>
        <dbReference type="RuleBase" id="RU000609"/>
    </source>
</evidence>
<dbReference type="GO" id="GO:0000287">
    <property type="term" value="F:magnesium ion binding"/>
    <property type="evidence" value="ECO:0007669"/>
    <property type="project" value="UniProtKB-UniRule"/>
</dbReference>
<protein>
    <recommendedName>
        <fullName evidence="5 12">Xylose isomerase</fullName>
        <ecNumber evidence="4 12">5.3.1.5</ecNumber>
    </recommendedName>
</protein>
<dbReference type="EMBL" id="SLWR01000002">
    <property type="protein sequence ID" value="TCO50499.1"/>
    <property type="molecule type" value="Genomic_DNA"/>
</dbReference>
<evidence type="ECO:0000256" key="8">
    <source>
        <dbReference type="ARBA" id="ARBA00022723"/>
    </source>
</evidence>
<feature type="active site" evidence="12">
    <location>
        <position position="58"/>
    </location>
</feature>
<evidence type="ECO:0000256" key="10">
    <source>
        <dbReference type="ARBA" id="ARBA00023277"/>
    </source>
</evidence>
<dbReference type="Proteomes" id="UP000295573">
    <property type="component" value="Unassembled WGS sequence"/>
</dbReference>
<dbReference type="Pfam" id="PF01261">
    <property type="entry name" value="AP_endonuc_2"/>
    <property type="match status" value="1"/>
</dbReference>
<evidence type="ECO:0000256" key="3">
    <source>
        <dbReference type="ARBA" id="ARBA00011881"/>
    </source>
</evidence>
<dbReference type="HAMAP" id="MF_00455">
    <property type="entry name" value="Xylose_isom_A"/>
    <property type="match status" value="1"/>
</dbReference>
<dbReference type="PROSITE" id="PS51415">
    <property type="entry name" value="XYLOSE_ISOMERASE"/>
    <property type="match status" value="1"/>
</dbReference>
<feature type="domain" description="Xylose isomerase-like TIM barrel" evidence="15">
    <location>
        <begin position="41"/>
        <end position="310"/>
    </location>
</feature>
<evidence type="ECO:0000256" key="11">
    <source>
        <dbReference type="ARBA" id="ARBA00033659"/>
    </source>
</evidence>
<dbReference type="PANTHER" id="PTHR48408">
    <property type="match status" value="1"/>
</dbReference>
<feature type="binding site" evidence="12">
    <location>
        <position position="218"/>
    </location>
    <ligand>
        <name>Mg(2+)</name>
        <dbReference type="ChEBI" id="CHEBI:18420"/>
        <label>2</label>
    </ligand>
</feature>
<evidence type="ECO:0000256" key="4">
    <source>
        <dbReference type="ARBA" id="ARBA00011958"/>
    </source>
</evidence>
<dbReference type="SUPFAM" id="SSF51658">
    <property type="entry name" value="Xylose isomerase-like"/>
    <property type="match status" value="1"/>
</dbReference>
<dbReference type="OrthoDB" id="9763981at2"/>
<comment type="catalytic activity">
    <reaction evidence="11 12 13">
        <text>alpha-D-xylose = alpha-D-xylulofuranose</text>
        <dbReference type="Rhea" id="RHEA:22816"/>
        <dbReference type="ChEBI" id="CHEBI:28518"/>
        <dbReference type="ChEBI" id="CHEBI:188998"/>
        <dbReference type="EC" id="5.3.1.5"/>
    </reaction>
</comment>
<dbReference type="Gene3D" id="3.20.20.150">
    <property type="entry name" value="Divalent-metal-dependent TIM barrel enzymes"/>
    <property type="match status" value="1"/>
</dbReference>
<dbReference type="PANTHER" id="PTHR48408:SF1">
    <property type="entry name" value="XYLOSE ISOMERASE"/>
    <property type="match status" value="1"/>
</dbReference>
<evidence type="ECO:0000259" key="15">
    <source>
        <dbReference type="Pfam" id="PF01261"/>
    </source>
</evidence>
<evidence type="ECO:0000256" key="1">
    <source>
        <dbReference type="ARBA" id="ARBA00004496"/>
    </source>
</evidence>
<evidence type="ECO:0000313" key="17">
    <source>
        <dbReference type="Proteomes" id="UP000295573"/>
    </source>
</evidence>
<dbReference type="GO" id="GO:0005737">
    <property type="term" value="C:cytoplasm"/>
    <property type="evidence" value="ECO:0007669"/>
    <property type="project" value="UniProtKB-SubCell"/>
</dbReference>
<keyword evidence="12" id="KW-0460">Magnesium</keyword>
<feature type="binding site" evidence="12">
    <location>
        <position position="289"/>
    </location>
    <ligand>
        <name>Mg(2+)</name>
        <dbReference type="ChEBI" id="CHEBI:18420"/>
        <label>1</label>
    </ligand>
</feature>
<dbReference type="GO" id="GO:0009045">
    <property type="term" value="F:xylose isomerase activity"/>
    <property type="evidence" value="ECO:0007669"/>
    <property type="project" value="UniProtKB-UniRule"/>
</dbReference>
<dbReference type="EC" id="5.3.1.5" evidence="4 12"/>
<name>A0A4R2J2H7_9ACTN</name>
<evidence type="ECO:0000256" key="12">
    <source>
        <dbReference type="HAMAP-Rule" id="MF_00455"/>
    </source>
</evidence>
<dbReference type="InterPro" id="IPR013022">
    <property type="entry name" value="Xyl_isomerase-like_TIM-brl"/>
</dbReference>
<comment type="similarity">
    <text evidence="2 12 13">Belongs to the xylose isomerase family.</text>
</comment>
<dbReference type="InterPro" id="IPR001998">
    <property type="entry name" value="Xylose_isomerase"/>
</dbReference>
<evidence type="ECO:0000256" key="2">
    <source>
        <dbReference type="ARBA" id="ARBA00005765"/>
    </source>
</evidence>
<accession>A0A4R2J2H7</accession>
<dbReference type="InterPro" id="IPR036237">
    <property type="entry name" value="Xyl_isomerase-like_sf"/>
</dbReference>
<dbReference type="NCBIfam" id="TIGR02631">
    <property type="entry name" value="xylA_Arthro"/>
    <property type="match status" value="1"/>
</dbReference>
<gene>
    <name evidence="12" type="primary">xylA</name>
    <name evidence="16" type="ORF">EV646_102573</name>
</gene>
<comment type="cofactor">
    <cofactor evidence="12">
        <name>Mg(2+)</name>
        <dbReference type="ChEBI" id="CHEBI:18420"/>
    </cofactor>
    <text evidence="12">Binds 2 magnesium ions per subunit.</text>
</comment>
<keyword evidence="10 12" id="KW-0119">Carbohydrate metabolism</keyword>
<proteinExistence type="inferred from homology"/>
<feature type="binding site" evidence="12">
    <location>
        <position position="243"/>
    </location>
    <ligand>
        <name>Mg(2+)</name>
        <dbReference type="ChEBI" id="CHEBI:18420"/>
        <label>1</label>
    </ligand>
</feature>
<keyword evidence="9 12" id="KW-0413">Isomerase</keyword>
<dbReference type="PRINTS" id="PR00688">
    <property type="entry name" value="XYLOSISMRASE"/>
</dbReference>
<dbReference type="GO" id="GO:0042732">
    <property type="term" value="P:D-xylose metabolic process"/>
    <property type="evidence" value="ECO:0007669"/>
    <property type="project" value="UniProtKB-UniRule"/>
</dbReference>
<dbReference type="InterPro" id="IPR013453">
    <property type="entry name" value="XylA_actinobac"/>
</dbReference>
<organism evidence="16 17">
    <name type="scientific">Kribbella antiqua</name>
    <dbReference type="NCBI Taxonomy" id="2512217"/>
    <lineage>
        <taxon>Bacteria</taxon>
        <taxon>Bacillati</taxon>
        <taxon>Actinomycetota</taxon>
        <taxon>Actinomycetes</taxon>
        <taxon>Propionibacteriales</taxon>
        <taxon>Kribbellaceae</taxon>
        <taxon>Kribbella</taxon>
    </lineage>
</organism>
<comment type="subcellular location">
    <subcellularLocation>
        <location evidence="1 12 14">Cytoplasm</location>
    </subcellularLocation>
</comment>
<keyword evidence="8 12" id="KW-0479">Metal-binding</keyword>
<dbReference type="RefSeq" id="WP_132145885.1">
    <property type="nucleotide sequence ID" value="NZ_SLWR01000002.1"/>
</dbReference>
<dbReference type="AlphaFoldDB" id="A0A4R2J2H7"/>
<evidence type="ECO:0000256" key="14">
    <source>
        <dbReference type="RuleBase" id="RU000610"/>
    </source>
</evidence>
<feature type="binding site" evidence="12">
    <location>
        <position position="179"/>
    </location>
    <ligand>
        <name>Mg(2+)</name>
        <dbReference type="ChEBI" id="CHEBI:18420"/>
        <label>1</label>
    </ligand>
</feature>